<dbReference type="AlphaFoldDB" id="A0A917TG26"/>
<dbReference type="GO" id="GO:0016757">
    <property type="term" value="F:glycosyltransferase activity"/>
    <property type="evidence" value="ECO:0007669"/>
    <property type="project" value="UniProtKB-KW"/>
</dbReference>
<dbReference type="GO" id="GO:0005975">
    <property type="term" value="P:carbohydrate metabolic process"/>
    <property type="evidence" value="ECO:0007669"/>
    <property type="project" value="InterPro"/>
</dbReference>
<keyword evidence="5" id="KW-1133">Transmembrane helix</keyword>
<dbReference type="SUPFAM" id="SSF53448">
    <property type="entry name" value="Nucleotide-diphospho-sugar transferases"/>
    <property type="match status" value="1"/>
</dbReference>
<dbReference type="SUPFAM" id="SSF88713">
    <property type="entry name" value="Glycoside hydrolase/deacetylase"/>
    <property type="match status" value="1"/>
</dbReference>
<dbReference type="Pfam" id="PF13641">
    <property type="entry name" value="Glyco_tranf_2_3"/>
    <property type="match status" value="1"/>
</dbReference>
<protein>
    <submittedName>
        <fullName evidence="7">Bi-functional transferase/deacetylase</fullName>
    </submittedName>
</protein>
<dbReference type="Pfam" id="PF01522">
    <property type="entry name" value="Polysacc_deac_1"/>
    <property type="match status" value="1"/>
</dbReference>
<dbReference type="PANTHER" id="PTHR43630">
    <property type="entry name" value="POLY-BETA-1,6-N-ACETYL-D-GLUCOSAMINE SYNTHASE"/>
    <property type="match status" value="1"/>
</dbReference>
<sequence length="726" mass="79101">MTRGKPRITRIVVGAVLLSMLVGVLLVEAYVNAEFHPDHTGGPGAHASVPREVTEGGAIIDTRGGTVHTYRMPPKTIALTFDDGPDPMWTPRIAAVLRRHGVNATFFVVGTQVTRHTGIVADLAAEGNEIGIHSFTHPRLEELPAWQRDLEYSQTQLAVVRATGKKSALLRLPYSSSANAIDDANWPLINEAGRLGYLSIMTDTDSRDWSRPGVDAIVRGATPEGDAGSIVLLHDAGGDRAQTVAALDRFIPLMRSRGYTFTTVSDALVKVFDGRPVSAETPATPDDQRRALALVTAVSVADWVLDTLGVLFLVVGLLTIARTIALFLLAGRHARRRRARNWAWGPPVHLPVSVVVPAYNEKEGIEAAVRSLAGGDHPGGIEVVVVDDGSTDDTAALVEAMRLPNVRVVRIPNGGKPNALNVGVALAKHDIIVMVDGDTVFEPDSVRHLVQPFADPSVGAVAGNVKVGNRNSIVARWQHIEYVIGFNLDRRLYDILRCMPTIPGAIGAFRREALQDIGGISHDTLAEDTDATMALCRSGWRVVYEERARAWTEAPSTLRQLWLQRYRWSYGTMQAMWKHRRSLVDGGPSGRFGRVGLPFIAFFGIALPLLAPLIDVLLVYGLFFSGWMVTAGLWLAMLAMQFLTAVVAFRLDKEKLRPLWVLPLQQFVYRQLMYLVLIQSLGTALTGARLRWHKLHRAGSAGASANLPPPPPPPPVPRGVAKVGRE</sequence>
<dbReference type="Proteomes" id="UP000642070">
    <property type="component" value="Unassembled WGS sequence"/>
</dbReference>
<feature type="transmembrane region" description="Helical" evidence="5">
    <location>
        <begin position="629"/>
        <end position="651"/>
    </location>
</feature>
<feature type="region of interest" description="Disordered" evidence="4">
    <location>
        <begin position="701"/>
        <end position="726"/>
    </location>
</feature>
<evidence type="ECO:0000313" key="7">
    <source>
        <dbReference type="EMBL" id="GGM19419.1"/>
    </source>
</evidence>
<comment type="similarity">
    <text evidence="1">Belongs to the glycosyltransferase 2 family.</text>
</comment>
<evidence type="ECO:0000259" key="6">
    <source>
        <dbReference type="PROSITE" id="PS51677"/>
    </source>
</evidence>
<keyword evidence="5" id="KW-0472">Membrane</keyword>
<evidence type="ECO:0000256" key="3">
    <source>
        <dbReference type="ARBA" id="ARBA00022679"/>
    </source>
</evidence>
<dbReference type="PROSITE" id="PS51677">
    <property type="entry name" value="NODB"/>
    <property type="match status" value="1"/>
</dbReference>
<evidence type="ECO:0000256" key="2">
    <source>
        <dbReference type="ARBA" id="ARBA00022676"/>
    </source>
</evidence>
<organism evidence="7 8">
    <name type="scientific">Dactylosporangium sucinum</name>
    <dbReference type="NCBI Taxonomy" id="1424081"/>
    <lineage>
        <taxon>Bacteria</taxon>
        <taxon>Bacillati</taxon>
        <taxon>Actinomycetota</taxon>
        <taxon>Actinomycetes</taxon>
        <taxon>Micromonosporales</taxon>
        <taxon>Micromonosporaceae</taxon>
        <taxon>Dactylosporangium</taxon>
    </lineage>
</organism>
<dbReference type="GO" id="GO:0016810">
    <property type="term" value="F:hydrolase activity, acting on carbon-nitrogen (but not peptide) bonds"/>
    <property type="evidence" value="ECO:0007669"/>
    <property type="project" value="InterPro"/>
</dbReference>
<dbReference type="Gene3D" id="3.20.20.370">
    <property type="entry name" value="Glycoside hydrolase/deacetylase"/>
    <property type="match status" value="1"/>
</dbReference>
<comment type="caution">
    <text evidence="7">The sequence shown here is derived from an EMBL/GenBank/DDBJ whole genome shotgun (WGS) entry which is preliminary data.</text>
</comment>
<reference evidence="7" key="2">
    <citation type="submission" date="2020-09" db="EMBL/GenBank/DDBJ databases">
        <authorList>
            <person name="Sun Q."/>
            <person name="Ohkuma M."/>
        </authorList>
    </citation>
    <scope>NUCLEOTIDE SEQUENCE</scope>
    <source>
        <strain evidence="7">JCM 19831</strain>
    </source>
</reference>
<dbReference type="Gene3D" id="3.90.550.10">
    <property type="entry name" value="Spore Coat Polysaccharide Biosynthesis Protein SpsA, Chain A"/>
    <property type="match status" value="1"/>
</dbReference>
<dbReference type="EMBL" id="BMPI01000008">
    <property type="protein sequence ID" value="GGM19419.1"/>
    <property type="molecule type" value="Genomic_DNA"/>
</dbReference>
<evidence type="ECO:0000256" key="1">
    <source>
        <dbReference type="ARBA" id="ARBA00006739"/>
    </source>
</evidence>
<name>A0A917TG26_9ACTN</name>
<evidence type="ECO:0000313" key="8">
    <source>
        <dbReference type="Proteomes" id="UP000642070"/>
    </source>
</evidence>
<feature type="domain" description="NodB homology" evidence="6">
    <location>
        <begin position="75"/>
        <end position="262"/>
    </location>
</feature>
<feature type="compositionally biased region" description="Pro residues" evidence="4">
    <location>
        <begin position="707"/>
        <end position="717"/>
    </location>
</feature>
<keyword evidence="2" id="KW-0328">Glycosyltransferase</keyword>
<dbReference type="PANTHER" id="PTHR43630:SF1">
    <property type="entry name" value="POLY-BETA-1,6-N-ACETYL-D-GLUCOSAMINE SYNTHASE"/>
    <property type="match status" value="1"/>
</dbReference>
<evidence type="ECO:0000256" key="5">
    <source>
        <dbReference type="SAM" id="Phobius"/>
    </source>
</evidence>
<keyword evidence="8" id="KW-1185">Reference proteome</keyword>
<gene>
    <name evidence="7" type="ORF">GCM10007977_020880</name>
</gene>
<keyword evidence="3 7" id="KW-0808">Transferase</keyword>
<keyword evidence="5" id="KW-0812">Transmembrane</keyword>
<evidence type="ECO:0000256" key="4">
    <source>
        <dbReference type="SAM" id="MobiDB-lite"/>
    </source>
</evidence>
<proteinExistence type="inferred from homology"/>
<feature type="transmembrane region" description="Helical" evidence="5">
    <location>
        <begin position="599"/>
        <end position="623"/>
    </location>
</feature>
<accession>A0A917TG26</accession>
<reference evidence="7" key="1">
    <citation type="journal article" date="2014" name="Int. J. Syst. Evol. Microbiol.">
        <title>Complete genome sequence of Corynebacterium casei LMG S-19264T (=DSM 44701T), isolated from a smear-ripened cheese.</title>
        <authorList>
            <consortium name="US DOE Joint Genome Institute (JGI-PGF)"/>
            <person name="Walter F."/>
            <person name="Albersmeier A."/>
            <person name="Kalinowski J."/>
            <person name="Ruckert C."/>
        </authorList>
    </citation>
    <scope>NUCLEOTIDE SEQUENCE</scope>
    <source>
        <strain evidence="7">JCM 19831</strain>
    </source>
</reference>
<dbReference type="CDD" id="cd06423">
    <property type="entry name" value="CESA_like"/>
    <property type="match status" value="1"/>
</dbReference>
<feature type="transmembrane region" description="Helical" evidence="5">
    <location>
        <begin position="308"/>
        <end position="330"/>
    </location>
</feature>
<dbReference type="InterPro" id="IPR029044">
    <property type="entry name" value="Nucleotide-diphossugar_trans"/>
</dbReference>
<dbReference type="InterPro" id="IPR002509">
    <property type="entry name" value="NODB_dom"/>
</dbReference>
<dbReference type="InterPro" id="IPR011330">
    <property type="entry name" value="Glyco_hydro/deAcase_b/a-brl"/>
</dbReference>